<dbReference type="OrthoDB" id="3176072at2"/>
<evidence type="ECO:0000313" key="4">
    <source>
        <dbReference type="Proteomes" id="UP000030437"/>
    </source>
</evidence>
<keyword evidence="2" id="KW-1133">Transmembrane helix</keyword>
<keyword evidence="2" id="KW-0472">Membrane</keyword>
<accession>A0A0A3INU8</accession>
<keyword evidence="4" id="KW-1185">Reference proteome</keyword>
<evidence type="ECO:0000256" key="2">
    <source>
        <dbReference type="SAM" id="Phobius"/>
    </source>
</evidence>
<protein>
    <submittedName>
        <fullName evidence="3">Holin</fullName>
    </submittedName>
</protein>
<reference evidence="3 4" key="1">
    <citation type="submission" date="2014-02" db="EMBL/GenBank/DDBJ databases">
        <title>Draft genome sequence of Lysinibacillus odysseyi NBRC 100172.</title>
        <authorList>
            <person name="Zhang F."/>
            <person name="Wang G."/>
            <person name="Zhang L."/>
        </authorList>
    </citation>
    <scope>NUCLEOTIDE SEQUENCE [LARGE SCALE GENOMIC DNA]</scope>
    <source>
        <strain evidence="3 4">NBRC 100172</strain>
    </source>
</reference>
<organism evidence="3 4">
    <name type="scientific">Lysinibacillus odysseyi 34hs-1 = NBRC 100172</name>
    <dbReference type="NCBI Taxonomy" id="1220589"/>
    <lineage>
        <taxon>Bacteria</taxon>
        <taxon>Bacillati</taxon>
        <taxon>Bacillota</taxon>
        <taxon>Bacilli</taxon>
        <taxon>Bacillales</taxon>
        <taxon>Bacillaceae</taxon>
        <taxon>Lysinibacillus</taxon>
    </lineage>
</organism>
<dbReference type="STRING" id="1220589.CD32_05760"/>
<evidence type="ECO:0000313" key="3">
    <source>
        <dbReference type="EMBL" id="KGR86396.1"/>
    </source>
</evidence>
<dbReference type="Pfam" id="PF04531">
    <property type="entry name" value="Phage_holin_1"/>
    <property type="match status" value="1"/>
</dbReference>
<dbReference type="eggNOG" id="COG5546">
    <property type="taxonomic scope" value="Bacteria"/>
</dbReference>
<name>A0A0A3INU8_9BACI</name>
<feature type="transmembrane region" description="Helical" evidence="2">
    <location>
        <begin position="12"/>
        <end position="32"/>
    </location>
</feature>
<comment type="caution">
    <text evidence="3">The sequence shown here is derived from an EMBL/GenBank/DDBJ whole genome shotgun (WGS) entry which is preliminary data.</text>
</comment>
<feature type="region of interest" description="Disordered" evidence="1">
    <location>
        <begin position="73"/>
        <end position="95"/>
    </location>
</feature>
<dbReference type="EMBL" id="JPVP01000051">
    <property type="protein sequence ID" value="KGR86396.1"/>
    <property type="molecule type" value="Genomic_DNA"/>
</dbReference>
<dbReference type="InterPro" id="IPR006485">
    <property type="entry name" value="Phage-like_holin"/>
</dbReference>
<feature type="transmembrane region" description="Helical" evidence="2">
    <location>
        <begin position="52"/>
        <end position="69"/>
    </location>
</feature>
<dbReference type="Proteomes" id="UP000030437">
    <property type="component" value="Unassembled WGS sequence"/>
</dbReference>
<gene>
    <name evidence="3" type="ORF">CD32_05760</name>
</gene>
<evidence type="ECO:0000256" key="1">
    <source>
        <dbReference type="SAM" id="MobiDB-lite"/>
    </source>
</evidence>
<dbReference type="AlphaFoldDB" id="A0A0A3INU8"/>
<keyword evidence="2" id="KW-0812">Transmembrane</keyword>
<sequence>MKINWKVRFKNPYFYVALILAIVAPVGVYFGINADDLTSWSMVGAVAKQAILNPYVVVTVIVSVATFLIDPTTRGISDSNRAMRYDEPKKDDSKW</sequence>
<dbReference type="NCBIfam" id="TIGR01598">
    <property type="entry name" value="holin_phiLC3"/>
    <property type="match status" value="1"/>
</dbReference>
<proteinExistence type="predicted"/>
<feature type="compositionally biased region" description="Basic and acidic residues" evidence="1">
    <location>
        <begin position="81"/>
        <end position="95"/>
    </location>
</feature>